<organism evidence="1 2">
    <name type="scientific">Chitinophaga dinghuensis</name>
    <dbReference type="NCBI Taxonomy" id="1539050"/>
    <lineage>
        <taxon>Bacteria</taxon>
        <taxon>Pseudomonadati</taxon>
        <taxon>Bacteroidota</taxon>
        <taxon>Chitinophagia</taxon>
        <taxon>Chitinophagales</taxon>
        <taxon>Chitinophagaceae</taxon>
        <taxon>Chitinophaga</taxon>
    </lineage>
</organism>
<accession>A0A327WDC5</accession>
<sequence length="342" mass="37621">MKKMMLMGAAATMLFFACSKDKDKNNGPVTVEYDGTSLTTAVKVNHGVVVNGNIPDASTDATAPKLAAEMSTDSYSAVAGRYIIVPLKMENTTVPTGAYVKFEGATSYFKIDFSKPVNGRQAGENPSLERATVADSGIVIQLPNDIRDKVFKLIVAAYDATGKISNPVTLSVSVLNTAANMDAQAFVGKWHPTRQKDTSWHPLYADVETYSWFTCRDGRPAYTYDSLSTSDWRARDYFRHYDDVYLQLLSDGSGVDYRKNTVVSVDMSKSVCGALTNVTNTTTYNLNISWGYNAATKKMIVVYDLGGTGKMSDFMVTEAEVYLENGKLYTKVPSYVNEYVKQ</sequence>
<reference evidence="1 2" key="1">
    <citation type="submission" date="2018-06" db="EMBL/GenBank/DDBJ databases">
        <title>Genomic Encyclopedia of Archaeal and Bacterial Type Strains, Phase II (KMG-II): from individual species to whole genera.</title>
        <authorList>
            <person name="Goeker M."/>
        </authorList>
    </citation>
    <scope>NUCLEOTIDE SEQUENCE [LARGE SCALE GENOMIC DNA]</scope>
    <source>
        <strain evidence="1 2">DSM 29821</strain>
    </source>
</reference>
<proteinExistence type="predicted"/>
<name>A0A327WDC5_9BACT</name>
<comment type="caution">
    <text evidence="1">The sequence shown here is derived from an EMBL/GenBank/DDBJ whole genome shotgun (WGS) entry which is preliminary data.</text>
</comment>
<protein>
    <submittedName>
        <fullName evidence="1">Uncharacterized protein</fullName>
    </submittedName>
</protein>
<dbReference type="Proteomes" id="UP000249819">
    <property type="component" value="Unassembled WGS sequence"/>
</dbReference>
<dbReference type="PROSITE" id="PS51257">
    <property type="entry name" value="PROKAR_LIPOPROTEIN"/>
    <property type="match status" value="1"/>
</dbReference>
<evidence type="ECO:0000313" key="1">
    <source>
        <dbReference type="EMBL" id="RAJ87360.1"/>
    </source>
</evidence>
<keyword evidence="2" id="KW-1185">Reference proteome</keyword>
<dbReference type="RefSeq" id="WP_146616099.1">
    <property type="nucleotide sequence ID" value="NZ_QLMA01000001.1"/>
</dbReference>
<dbReference type="AlphaFoldDB" id="A0A327WDC5"/>
<gene>
    <name evidence="1" type="ORF">CLV59_101109</name>
</gene>
<dbReference type="EMBL" id="QLMA01000001">
    <property type="protein sequence ID" value="RAJ87360.1"/>
    <property type="molecule type" value="Genomic_DNA"/>
</dbReference>
<dbReference type="OrthoDB" id="627345at2"/>
<evidence type="ECO:0000313" key="2">
    <source>
        <dbReference type="Proteomes" id="UP000249819"/>
    </source>
</evidence>